<name>C4XTH5_SOLM1</name>
<dbReference type="Proteomes" id="UP000009071">
    <property type="component" value="Chromosome"/>
</dbReference>
<protein>
    <submittedName>
        <fullName evidence="1">HIT family protein</fullName>
    </submittedName>
</protein>
<reference evidence="1 2" key="1">
    <citation type="journal article" date="2009" name="Genome Res.">
        <title>Whole genome sequence of Desulfovibrio magneticus strain RS-1 revealed common gene clusters in magnetotactic bacteria.</title>
        <authorList>
            <person name="Nakazawa H."/>
            <person name="Arakaki A."/>
            <person name="Narita-Yamada S."/>
            <person name="Yashiro I."/>
            <person name="Jinno K."/>
            <person name="Aoki N."/>
            <person name="Tsuruyama A."/>
            <person name="Okamura Y."/>
            <person name="Tanikawa S."/>
            <person name="Fujita N."/>
            <person name="Takeyama H."/>
            <person name="Matsunaga T."/>
        </authorList>
    </citation>
    <scope>NUCLEOTIDE SEQUENCE [LARGE SCALE GENOMIC DNA]</scope>
    <source>
        <strain evidence="2">ATCC 700980 / DSM 13731 / RS-1</strain>
    </source>
</reference>
<dbReference type="EMBL" id="AP010904">
    <property type="protein sequence ID" value="BAH75972.1"/>
    <property type="molecule type" value="Genomic_DNA"/>
</dbReference>
<dbReference type="AlphaFoldDB" id="C4XTH5"/>
<keyword evidence="2" id="KW-1185">Reference proteome</keyword>
<organism evidence="1 2">
    <name type="scientific">Solidesulfovibrio magneticus (strain ATCC 700980 / DSM 13731 / RS-1)</name>
    <name type="common">Desulfovibrio magneticus</name>
    <dbReference type="NCBI Taxonomy" id="573370"/>
    <lineage>
        <taxon>Bacteria</taxon>
        <taxon>Pseudomonadati</taxon>
        <taxon>Thermodesulfobacteriota</taxon>
        <taxon>Desulfovibrionia</taxon>
        <taxon>Desulfovibrionales</taxon>
        <taxon>Desulfovibrionaceae</taxon>
        <taxon>Solidesulfovibrio</taxon>
    </lineage>
</organism>
<gene>
    <name evidence="1" type="ordered locus">DMR_24810</name>
</gene>
<sequence>MNSGASAGQSVFYVYIHIGPKLFCNSQRILDDIF</sequence>
<evidence type="ECO:0000313" key="1">
    <source>
        <dbReference type="EMBL" id="BAH75972.1"/>
    </source>
</evidence>
<evidence type="ECO:0000313" key="2">
    <source>
        <dbReference type="Proteomes" id="UP000009071"/>
    </source>
</evidence>
<accession>C4XTH5</accession>
<dbReference type="HOGENOM" id="CLU_3373406_0_0_7"/>
<dbReference type="KEGG" id="dma:DMR_24810"/>
<proteinExistence type="predicted"/>